<protein>
    <submittedName>
        <fullName evidence="1">Uncharacterized protein</fullName>
    </submittedName>
</protein>
<evidence type="ECO:0000313" key="1">
    <source>
        <dbReference type="EMBL" id="KAL1267903.1"/>
    </source>
</evidence>
<organism evidence="1 2">
    <name type="scientific">Cirrhinus molitorella</name>
    <name type="common">mud carp</name>
    <dbReference type="NCBI Taxonomy" id="172907"/>
    <lineage>
        <taxon>Eukaryota</taxon>
        <taxon>Metazoa</taxon>
        <taxon>Chordata</taxon>
        <taxon>Craniata</taxon>
        <taxon>Vertebrata</taxon>
        <taxon>Euteleostomi</taxon>
        <taxon>Actinopterygii</taxon>
        <taxon>Neopterygii</taxon>
        <taxon>Teleostei</taxon>
        <taxon>Ostariophysi</taxon>
        <taxon>Cypriniformes</taxon>
        <taxon>Cyprinidae</taxon>
        <taxon>Labeoninae</taxon>
        <taxon>Labeonini</taxon>
        <taxon>Cirrhinus</taxon>
    </lineage>
</organism>
<name>A0ABR3MTE6_9TELE</name>
<dbReference type="EMBL" id="JAYMGO010000009">
    <property type="protein sequence ID" value="KAL1267903.1"/>
    <property type="molecule type" value="Genomic_DNA"/>
</dbReference>
<proteinExistence type="predicted"/>
<sequence>MLSQDSGACVVSRKATFLTERRRSSLEKTRGYKQPGMDFLCPPVLNDLLAHHWRDMQDGFSDPEQLNKVLEFQSDELLWTAQKQGESVLINRTEI</sequence>
<reference evidence="1 2" key="1">
    <citation type="submission" date="2023-09" db="EMBL/GenBank/DDBJ databases">
        <authorList>
            <person name="Wang M."/>
        </authorList>
    </citation>
    <scope>NUCLEOTIDE SEQUENCE [LARGE SCALE GENOMIC DNA]</scope>
    <source>
        <strain evidence="1">GT-2023</strain>
        <tissue evidence="1">Liver</tissue>
    </source>
</reference>
<dbReference type="Proteomes" id="UP001558613">
    <property type="component" value="Unassembled WGS sequence"/>
</dbReference>
<evidence type="ECO:0000313" key="2">
    <source>
        <dbReference type="Proteomes" id="UP001558613"/>
    </source>
</evidence>
<keyword evidence="2" id="KW-1185">Reference proteome</keyword>
<comment type="caution">
    <text evidence="1">The sequence shown here is derived from an EMBL/GenBank/DDBJ whole genome shotgun (WGS) entry which is preliminary data.</text>
</comment>
<accession>A0ABR3MTE6</accession>
<gene>
    <name evidence="1" type="ORF">QQF64_033266</name>
</gene>